<protein>
    <submittedName>
        <fullName evidence="1">Uncharacterized protein</fullName>
    </submittedName>
</protein>
<organism evidence="1 2">
    <name type="scientific">Vaccinium darrowii</name>
    <dbReference type="NCBI Taxonomy" id="229202"/>
    <lineage>
        <taxon>Eukaryota</taxon>
        <taxon>Viridiplantae</taxon>
        <taxon>Streptophyta</taxon>
        <taxon>Embryophyta</taxon>
        <taxon>Tracheophyta</taxon>
        <taxon>Spermatophyta</taxon>
        <taxon>Magnoliopsida</taxon>
        <taxon>eudicotyledons</taxon>
        <taxon>Gunneridae</taxon>
        <taxon>Pentapetalae</taxon>
        <taxon>asterids</taxon>
        <taxon>Ericales</taxon>
        <taxon>Ericaceae</taxon>
        <taxon>Vaccinioideae</taxon>
        <taxon>Vaccinieae</taxon>
        <taxon>Vaccinium</taxon>
    </lineage>
</organism>
<sequence>MMGSWRSTRDIISNLPSNIVENILKYLPLRDAGRTSGLSRRWRYKWVTLPQLVFKNEFFLSLGDSGKIKAAVYRVLLLHQGPLIKFELYYPPFKNCLDIDNWILMLLKKNIQDFTLRPNMRQQASRHELPCHLFSFLQLKHLALINCVFKPLPIFKGFSRLVDLRLVDVILAPEMLGQFISNCPLLERLRLFHCTQFDFLVINAPNLKEFIFVGTLKSISFKNTPLLARISIQLFSSDANVKWTAEEAGSEWVRFFQRLPAAIEDIHLDGAFLENICKHKIFSTSSLNKLRKVKMWNFSGAESEMQFAKILLAHSAILEKMRSSETDPDKRRLRAHQDIMETTSQDFTLHMLKGDLYKLPSSLYSCLQLKHLNLRSCMLKPPPGFQGFTRLLSLRLRDVVIADDVLSVLISSCPLLEDLRIFSSTSLDSLEIVGPKLKYVKCEAYFRSICFTNTPCLGHVSICLNEVCKGDVSSSVVLLDSVPVIEFLELDYCYVKGITAGGLPTRLPATLNNLKNLRLNDICFDERDEVSFLICLFRSSPNLEEVTIYAFLKEPSAIPIVLDFSEVQGCSDVALNQLRKNVTDELRIVKELTRLRHSLCPFWQGIVSEGTFLELLF</sequence>
<reference evidence="1 2" key="1">
    <citation type="journal article" date="2021" name="Hortic Res">
        <title>High-quality reference genome and annotation aids understanding of berry development for evergreen blueberry (Vaccinium darrowii).</title>
        <authorList>
            <person name="Yu J."/>
            <person name="Hulse-Kemp A.M."/>
            <person name="Babiker E."/>
            <person name="Staton M."/>
        </authorList>
    </citation>
    <scope>NUCLEOTIDE SEQUENCE [LARGE SCALE GENOMIC DNA]</scope>
    <source>
        <strain evidence="2">cv. NJ 8807/NJ 8810</strain>
        <tissue evidence="1">Young leaf</tissue>
    </source>
</reference>
<gene>
    <name evidence="1" type="ORF">Vadar_008492</name>
</gene>
<name>A0ACB7WYZ3_9ERIC</name>
<accession>A0ACB7WYZ3</accession>
<dbReference type="EMBL" id="CM037152">
    <property type="protein sequence ID" value="KAH7833657.1"/>
    <property type="molecule type" value="Genomic_DNA"/>
</dbReference>
<keyword evidence="2" id="KW-1185">Reference proteome</keyword>
<comment type="caution">
    <text evidence="1">The sequence shown here is derived from an EMBL/GenBank/DDBJ whole genome shotgun (WGS) entry which is preliminary data.</text>
</comment>
<evidence type="ECO:0000313" key="2">
    <source>
        <dbReference type="Proteomes" id="UP000828048"/>
    </source>
</evidence>
<proteinExistence type="predicted"/>
<dbReference type="Proteomes" id="UP000828048">
    <property type="component" value="Chromosome 2"/>
</dbReference>
<evidence type="ECO:0000313" key="1">
    <source>
        <dbReference type="EMBL" id="KAH7833657.1"/>
    </source>
</evidence>